<evidence type="ECO:0008006" key="4">
    <source>
        <dbReference type="Google" id="ProtNLM"/>
    </source>
</evidence>
<keyword evidence="1" id="KW-0732">Signal</keyword>
<keyword evidence="3" id="KW-1185">Reference proteome</keyword>
<proteinExistence type="predicted"/>
<dbReference type="InterPro" id="IPR011049">
    <property type="entry name" value="Serralysin-like_metalloprot_C"/>
</dbReference>
<evidence type="ECO:0000256" key="1">
    <source>
        <dbReference type="SAM" id="SignalP"/>
    </source>
</evidence>
<organism evidence="2 3">
    <name type="scientific">Couchioplanes caeruleus subsp. caeruleus</name>
    <dbReference type="NCBI Taxonomy" id="56427"/>
    <lineage>
        <taxon>Bacteria</taxon>
        <taxon>Bacillati</taxon>
        <taxon>Actinomycetota</taxon>
        <taxon>Actinomycetes</taxon>
        <taxon>Micromonosporales</taxon>
        <taxon>Micromonosporaceae</taxon>
        <taxon>Couchioplanes</taxon>
    </lineage>
</organism>
<dbReference type="Gene3D" id="2.160.20.160">
    <property type="match status" value="1"/>
</dbReference>
<dbReference type="GO" id="GO:0005509">
    <property type="term" value="F:calcium ion binding"/>
    <property type="evidence" value="ECO:0007669"/>
    <property type="project" value="InterPro"/>
</dbReference>
<reference evidence="2 3" key="1">
    <citation type="submission" date="2016-09" db="EMBL/GenBank/DDBJ databases">
        <title>Couchioplanes caeruleus draft genome sequence.</title>
        <authorList>
            <person name="Sheehan J."/>
            <person name="Caffrey P."/>
        </authorList>
    </citation>
    <scope>NUCLEOTIDE SEQUENCE [LARGE SCALE GENOMIC DNA]</scope>
    <source>
        <strain evidence="2 3">DSM 43634</strain>
    </source>
</reference>
<dbReference type="SUPFAM" id="SSF51120">
    <property type="entry name" value="beta-Roll"/>
    <property type="match status" value="1"/>
</dbReference>
<gene>
    <name evidence="2" type="ORF">BG844_17425</name>
</gene>
<comment type="caution">
    <text evidence="2">The sequence shown here is derived from an EMBL/GenBank/DDBJ whole genome shotgun (WGS) entry which is preliminary data.</text>
</comment>
<evidence type="ECO:0000313" key="2">
    <source>
        <dbReference type="EMBL" id="OJF13037.1"/>
    </source>
</evidence>
<name>A0A1K0FJL5_9ACTN</name>
<dbReference type="PRINTS" id="PR00313">
    <property type="entry name" value="CABNDNGRPT"/>
</dbReference>
<dbReference type="Proteomes" id="UP000182486">
    <property type="component" value="Unassembled WGS sequence"/>
</dbReference>
<feature type="signal peptide" evidence="1">
    <location>
        <begin position="1"/>
        <end position="41"/>
    </location>
</feature>
<dbReference type="InterPro" id="IPR001343">
    <property type="entry name" value="Hemolysn_Ca-bd"/>
</dbReference>
<dbReference type="EMBL" id="MEIA01000178">
    <property type="protein sequence ID" value="OJF13037.1"/>
    <property type="molecule type" value="Genomic_DNA"/>
</dbReference>
<sequence>MEEPTVQTTDRTRRKIRLSLVLTVAGVATTVLLAPAGPAAAAEPRPTCEGRAATIVSSGAVVNGTDRDDVIVVTGLRPSVNAGRGNDRICMRGTGSAVINGNEGDDRIVGAGADGRPAGSGAGTADQLNGGAGKDTIFAGIGVRNTLNGGDGDDALDVSASLDGNVLNGGSGADTLLASGNRLRDRADGGSGADVCVVDDRDEPISCTRRLARS</sequence>
<protein>
    <recommendedName>
        <fullName evidence="4">Hemolysin type calcium-binding protein</fullName>
    </recommendedName>
</protein>
<dbReference type="Pfam" id="PF00353">
    <property type="entry name" value="HemolysinCabind"/>
    <property type="match status" value="4"/>
</dbReference>
<evidence type="ECO:0000313" key="3">
    <source>
        <dbReference type="Proteomes" id="UP000182486"/>
    </source>
</evidence>
<dbReference type="AlphaFoldDB" id="A0A1K0FJL5"/>
<feature type="chain" id="PRO_5009663764" description="Hemolysin type calcium-binding protein" evidence="1">
    <location>
        <begin position="42"/>
        <end position="214"/>
    </location>
</feature>
<accession>A0A1K0FJL5</accession>